<accession>A0A0G4GTI4</accession>
<dbReference type="InterPro" id="IPR002110">
    <property type="entry name" value="Ankyrin_rpt"/>
</dbReference>
<feature type="repeat" description="ANK" evidence="5">
    <location>
        <begin position="294"/>
        <end position="326"/>
    </location>
</feature>
<evidence type="ECO:0000313" key="10">
    <source>
        <dbReference type="Proteomes" id="UP000041254"/>
    </source>
</evidence>
<evidence type="ECO:0000256" key="6">
    <source>
        <dbReference type="SAM" id="MobiDB-lite"/>
    </source>
</evidence>
<comment type="subcellular location">
    <subcellularLocation>
        <location evidence="1">Membrane</location>
        <topology evidence="1">Multi-pass membrane protein</topology>
    </subcellularLocation>
</comment>
<dbReference type="InterPro" id="IPR005821">
    <property type="entry name" value="Ion_trans_dom"/>
</dbReference>
<gene>
    <name evidence="9" type="ORF">Vbra_4604</name>
</gene>
<feature type="transmembrane region" description="Helical" evidence="7">
    <location>
        <begin position="875"/>
        <end position="902"/>
    </location>
</feature>
<proteinExistence type="predicted"/>
<keyword evidence="2 7" id="KW-0812">Transmembrane</keyword>
<dbReference type="VEuPathDB" id="CryptoDB:Vbra_4604"/>
<feature type="transmembrane region" description="Helical" evidence="7">
    <location>
        <begin position="1098"/>
        <end position="1117"/>
    </location>
</feature>
<feature type="repeat" description="ANK" evidence="5">
    <location>
        <begin position="190"/>
        <end position="212"/>
    </location>
</feature>
<evidence type="ECO:0000313" key="9">
    <source>
        <dbReference type="EMBL" id="CEM33808.1"/>
    </source>
</evidence>
<feature type="repeat" description="ANK" evidence="5">
    <location>
        <begin position="397"/>
        <end position="419"/>
    </location>
</feature>
<dbReference type="SMART" id="SM00248">
    <property type="entry name" value="ANK"/>
    <property type="match status" value="10"/>
</dbReference>
<feature type="transmembrane region" description="Helical" evidence="7">
    <location>
        <begin position="748"/>
        <end position="769"/>
    </location>
</feature>
<evidence type="ECO:0000256" key="4">
    <source>
        <dbReference type="ARBA" id="ARBA00023136"/>
    </source>
</evidence>
<dbReference type="AlphaFoldDB" id="A0A0G4GTI4"/>
<feature type="transmembrane region" description="Helical" evidence="7">
    <location>
        <begin position="847"/>
        <end position="863"/>
    </location>
</feature>
<feature type="compositionally biased region" description="Basic and acidic residues" evidence="6">
    <location>
        <begin position="59"/>
        <end position="68"/>
    </location>
</feature>
<dbReference type="PANTHER" id="PTHR24121">
    <property type="entry name" value="NO MECHANORECEPTOR POTENTIAL C, ISOFORM D-RELATED"/>
    <property type="match status" value="1"/>
</dbReference>
<dbReference type="Pfam" id="PF13637">
    <property type="entry name" value="Ank_4"/>
    <property type="match status" value="1"/>
</dbReference>
<evidence type="ECO:0000256" key="5">
    <source>
        <dbReference type="PROSITE-ProRule" id="PRU00023"/>
    </source>
</evidence>
<dbReference type="EMBL" id="CDMY01000792">
    <property type="protein sequence ID" value="CEM33808.1"/>
    <property type="molecule type" value="Genomic_DNA"/>
</dbReference>
<dbReference type="SUPFAM" id="SSF48403">
    <property type="entry name" value="Ankyrin repeat"/>
    <property type="match status" value="1"/>
</dbReference>
<dbReference type="InterPro" id="IPR036770">
    <property type="entry name" value="Ankyrin_rpt-contain_sf"/>
</dbReference>
<evidence type="ECO:0000256" key="7">
    <source>
        <dbReference type="SAM" id="Phobius"/>
    </source>
</evidence>
<keyword evidence="10" id="KW-1185">Reference proteome</keyword>
<reference evidence="9 10" key="1">
    <citation type="submission" date="2014-11" db="EMBL/GenBank/DDBJ databases">
        <authorList>
            <person name="Zhu J."/>
            <person name="Qi W."/>
            <person name="Song R."/>
        </authorList>
    </citation>
    <scope>NUCLEOTIDE SEQUENCE [LARGE SCALE GENOMIC DNA]</scope>
</reference>
<dbReference type="PROSITE" id="PS50297">
    <property type="entry name" value="ANK_REP_REGION"/>
    <property type="match status" value="4"/>
</dbReference>
<feature type="transmembrane region" description="Helical" evidence="7">
    <location>
        <begin position="1065"/>
        <end position="1086"/>
    </location>
</feature>
<feature type="transmembrane region" description="Helical" evidence="7">
    <location>
        <begin position="1039"/>
        <end position="1059"/>
    </location>
</feature>
<dbReference type="PhylomeDB" id="A0A0G4GTI4"/>
<feature type="transmembrane region" description="Helical" evidence="7">
    <location>
        <begin position="717"/>
        <end position="736"/>
    </location>
</feature>
<evidence type="ECO:0000256" key="3">
    <source>
        <dbReference type="ARBA" id="ARBA00022989"/>
    </source>
</evidence>
<feature type="region of interest" description="Disordered" evidence="6">
    <location>
        <begin position="25"/>
        <end position="84"/>
    </location>
</feature>
<keyword evidence="3 7" id="KW-1133">Transmembrane helix</keyword>
<feature type="transmembrane region" description="Helical" evidence="7">
    <location>
        <begin position="682"/>
        <end position="702"/>
    </location>
</feature>
<evidence type="ECO:0000256" key="1">
    <source>
        <dbReference type="ARBA" id="ARBA00004141"/>
    </source>
</evidence>
<dbReference type="Proteomes" id="UP000041254">
    <property type="component" value="Unassembled WGS sequence"/>
</dbReference>
<feature type="region of interest" description="Disordered" evidence="6">
    <location>
        <begin position="1"/>
        <end position="20"/>
    </location>
</feature>
<dbReference type="InParanoid" id="A0A0G4GTI4"/>
<keyword evidence="5" id="KW-0040">ANK repeat</keyword>
<dbReference type="GO" id="GO:0005216">
    <property type="term" value="F:monoatomic ion channel activity"/>
    <property type="evidence" value="ECO:0007669"/>
    <property type="project" value="InterPro"/>
</dbReference>
<feature type="compositionally biased region" description="Low complexity" evidence="6">
    <location>
        <begin position="42"/>
        <end position="58"/>
    </location>
</feature>
<feature type="repeat" description="ANK" evidence="5">
    <location>
        <begin position="363"/>
        <end position="395"/>
    </location>
</feature>
<feature type="repeat" description="ANK" evidence="5">
    <location>
        <begin position="225"/>
        <end position="257"/>
    </location>
</feature>
<dbReference type="PROSITE" id="PS50088">
    <property type="entry name" value="ANK_REPEAT"/>
    <property type="match status" value="5"/>
</dbReference>
<dbReference type="Gene3D" id="1.25.40.20">
    <property type="entry name" value="Ankyrin repeat-containing domain"/>
    <property type="match status" value="3"/>
</dbReference>
<feature type="domain" description="Ion transport" evidence="8">
    <location>
        <begin position="691"/>
        <end position="911"/>
    </location>
</feature>
<dbReference type="Pfam" id="PF12796">
    <property type="entry name" value="Ank_2"/>
    <property type="match status" value="3"/>
</dbReference>
<dbReference type="OrthoDB" id="432407at2759"/>
<evidence type="ECO:0000259" key="8">
    <source>
        <dbReference type="Pfam" id="PF00520"/>
    </source>
</evidence>
<dbReference type="GO" id="GO:0016020">
    <property type="term" value="C:membrane"/>
    <property type="evidence" value="ECO:0007669"/>
    <property type="project" value="UniProtKB-SubCell"/>
</dbReference>
<keyword evidence="4 7" id="KW-0472">Membrane</keyword>
<name>A0A0G4GTI4_VITBC</name>
<sequence>MDKGSRKLSLASVVPVHEEGLAVSHPAVQAQQMEEEPQVTRASVSAGAASAATPAASAQHDEGRRRSSVEGYVGLPPDTVTDHEPPARQLEEAHIVSFPAMLERQTTTEIDLVKLVEGAIESNNLAQLKKVVNSLSDDEAEKVFASAVFSDSSRDEYSTATHMIAAKGRVDMLEWLLKGWLHYLRMEDQNGKTPLHVAAKENQIAIVEKIVDILGSHELEAQDEFGRTALEIAAGSGSVKIVEVMLQMNPDLIKITNNLGQVPLHVAAERNQTEVVDKIVEMLGASVLDTRNEDGSTALHSAAAKGNTSMAEVLLKVNPKLSQATNDVNATAFHMAAAGNHHPVVQQMLDMCSARDLAVQDRDGFTALHTAAQFGSVEAFETLYKAAPDLLKTKDKEGETPIHLAVKRGQPKVMESIVSTVGPDAWDVTNESGDTIMHILANKGTVEFVSKLVDERPELLKMQNNDGEIPLHMASIRGRLEICDMMLKKRPTLLQIKDKHGQTPLHSAARAKRPDVVEKMYELAGEVILRMLQSFDQIKSLLATEGFVKALPLLRHMVVKAMKQSEESPCLAPLRLCMDLRRAIEARQRDSYTNDIADMADWLEAFAATACADMSEWEFMQSLENHERVFFKYLDEAEALQVVTQPNSIRLVKDWWRKSYVWVDLGYKRHSVKNRLFLSPRIAFMSRLTAMIVLIVFVLLHAETVKRSNDERGGTDLWVWGIVIMGFGFLAQDIMQMVRLSKVYWSEYWRYMELVSSLATFLFVVSHFVDDSSDLTVSSLSLVGLLFALRLLQIATLSSSTGPLILSVVKIFSDISMFLLLFAYVLLTVAATLVTLSSHENYEHFGSYGRAILSLFYAVLGSFQEPLDNSIDNEFVLTASLLCLFLILAPIILLSVLVAIMASTWGSIAQYQNAQYQLIRIRILNEYLLMPSYERLPPPFSILAVLVLAPLRHLAWRIGAIVREQPISDAKQNRASVFTATPASRPHRQTKSSRPSSRFRHSVTRMLNRVSIFDISFRTDARTRWRSTLMQPMRRHMRLTGYSWLSMSYWAIFIATLMIETLMYSVAMTPLLVVAAMWETLVGLLPVGKHRLVDWRDLLLFPYLPFLAPVLIFYSVLEEQRKAQVERDRDMDAKREREAEEAKEKTRMTFNLVATKDLALIGTPRPSKWARYIDNWSETVDARKAETQDVMAAFNKLSASFSSFKDDVTALLHRIDARQVESEARQMQIEQQLLKNGQDGNPVS</sequence>
<organism evidence="9 10">
    <name type="scientific">Vitrella brassicaformis (strain CCMP3155)</name>
    <dbReference type="NCBI Taxonomy" id="1169540"/>
    <lineage>
        <taxon>Eukaryota</taxon>
        <taxon>Sar</taxon>
        <taxon>Alveolata</taxon>
        <taxon>Colpodellida</taxon>
        <taxon>Vitrellaceae</taxon>
        <taxon>Vitrella</taxon>
    </lineage>
</organism>
<dbReference type="PANTHER" id="PTHR24121:SF21">
    <property type="entry name" value="ANKYRIN REPEAT FAMILY PROTEIN"/>
    <property type="match status" value="1"/>
</dbReference>
<dbReference type="Pfam" id="PF00520">
    <property type="entry name" value="Ion_trans"/>
    <property type="match status" value="1"/>
</dbReference>
<evidence type="ECO:0000256" key="2">
    <source>
        <dbReference type="ARBA" id="ARBA00022692"/>
    </source>
</evidence>
<protein>
    <recommendedName>
        <fullName evidence="8">Ion transport domain-containing protein</fullName>
    </recommendedName>
</protein>
<feature type="transmembrane region" description="Helical" evidence="7">
    <location>
        <begin position="775"/>
        <end position="792"/>
    </location>
</feature>
<dbReference type="STRING" id="1169540.A0A0G4GTI4"/>